<name>X1F8S0_9ZZZZ</name>
<gene>
    <name evidence="1" type="ORF">S03H2_18880</name>
</gene>
<reference evidence="1" key="1">
    <citation type="journal article" date="2014" name="Front. Microbiol.">
        <title>High frequency of phylogenetically diverse reductive dehalogenase-homologous genes in deep subseafloor sedimentary metagenomes.</title>
        <authorList>
            <person name="Kawai M."/>
            <person name="Futagami T."/>
            <person name="Toyoda A."/>
            <person name="Takaki Y."/>
            <person name="Nishi S."/>
            <person name="Hori S."/>
            <person name="Arai W."/>
            <person name="Tsubouchi T."/>
            <person name="Morono Y."/>
            <person name="Uchiyama I."/>
            <person name="Ito T."/>
            <person name="Fujiyama A."/>
            <person name="Inagaki F."/>
            <person name="Takami H."/>
        </authorList>
    </citation>
    <scope>NUCLEOTIDE SEQUENCE</scope>
    <source>
        <strain evidence="1">Expedition CK06-06</strain>
    </source>
</reference>
<comment type="caution">
    <text evidence="1">The sequence shown here is derived from an EMBL/GenBank/DDBJ whole genome shotgun (WGS) entry which is preliminary data.</text>
</comment>
<protein>
    <submittedName>
        <fullName evidence="1">Uncharacterized protein</fullName>
    </submittedName>
</protein>
<sequence length="74" mass="8069">GSPEEIEESEKGPDGVITGTLQFKPGKFGDGMFTDNVLNFATYDLRTDTTAGAVEIWFTIFDPLCFASCVRARS</sequence>
<dbReference type="AlphaFoldDB" id="X1F8S0"/>
<organism evidence="1">
    <name type="scientific">marine sediment metagenome</name>
    <dbReference type="NCBI Taxonomy" id="412755"/>
    <lineage>
        <taxon>unclassified sequences</taxon>
        <taxon>metagenomes</taxon>
        <taxon>ecological metagenomes</taxon>
    </lineage>
</organism>
<feature type="non-terminal residue" evidence="1">
    <location>
        <position position="1"/>
    </location>
</feature>
<evidence type="ECO:0000313" key="1">
    <source>
        <dbReference type="EMBL" id="GAH42001.1"/>
    </source>
</evidence>
<dbReference type="EMBL" id="BARU01009816">
    <property type="protein sequence ID" value="GAH42001.1"/>
    <property type="molecule type" value="Genomic_DNA"/>
</dbReference>
<accession>X1F8S0</accession>
<proteinExistence type="predicted"/>